<keyword evidence="1" id="KW-0175">Coiled coil</keyword>
<keyword evidence="4" id="KW-1185">Reference proteome</keyword>
<accession>A0A167VAM6</accession>
<organism evidence="3 4">
    <name type="scientific">Flavobacterium fryxellicola</name>
    <dbReference type="NCBI Taxonomy" id="249352"/>
    <lineage>
        <taxon>Bacteria</taxon>
        <taxon>Pseudomonadati</taxon>
        <taxon>Bacteroidota</taxon>
        <taxon>Flavobacteriia</taxon>
        <taxon>Flavobacteriales</taxon>
        <taxon>Flavobacteriaceae</taxon>
        <taxon>Flavobacterium</taxon>
    </lineage>
</organism>
<sequence>MNTHSAIGPALGYYYQAIFALISLLDSQNDNAYVSIETFDDVFHEDGTTKNLHQLKHKTTSNPKISIKDGDLWKTLKVWCDFIITNDPNEGIFTLSTVATIDISSPLNVLKTHNEDRSTLNSLLLEEAKRVIDEREKVRQENIQLIKNGQKEKRIPYESRYKGCDAFLALSPSDRQALLNNTRINTSIFQISTAQSEVVNRIKRSTQPKNYISLAESIIAWWDREAVRSLTRERKECIYLSELQEFISKKNSELYNDGFTDDIDDLELPTPDISHTTHVEQLEIIDASSTQKKRSFNTELKARIQRGIWIKNNLSSASKLNKYDENLIEEWSYKFDEIKETSNTISEEEKKEKGRNLLDWTHNEANSQVKNISQHYNNPDLIRGSYQMLSKDKSVGWHCDYNLLIKEDDED</sequence>
<protein>
    <recommendedName>
        <fullName evidence="2">ABC-three component systems C-terminal domain-containing protein</fullName>
    </recommendedName>
</protein>
<evidence type="ECO:0000313" key="3">
    <source>
        <dbReference type="EMBL" id="OAB26229.1"/>
    </source>
</evidence>
<dbReference type="OrthoDB" id="2786695at2"/>
<evidence type="ECO:0000313" key="4">
    <source>
        <dbReference type="Proteomes" id="UP000077164"/>
    </source>
</evidence>
<feature type="domain" description="ABC-three component systems C-terminal" evidence="2">
    <location>
        <begin position="279"/>
        <end position="402"/>
    </location>
</feature>
<reference evidence="3 4" key="1">
    <citation type="submission" date="2016-03" db="EMBL/GenBank/DDBJ databases">
        <title>Draft genome sequence of Flavobacterium fryxellicola DSM 16209.</title>
        <authorList>
            <person name="Shin S.-K."/>
            <person name="Yi H."/>
        </authorList>
    </citation>
    <scope>NUCLEOTIDE SEQUENCE [LARGE SCALE GENOMIC DNA]</scope>
    <source>
        <strain evidence="3 4">DSM 16209</strain>
    </source>
</reference>
<dbReference type="EMBL" id="LVJE01000034">
    <property type="protein sequence ID" value="OAB26229.1"/>
    <property type="molecule type" value="Genomic_DNA"/>
</dbReference>
<evidence type="ECO:0000256" key="1">
    <source>
        <dbReference type="SAM" id="Coils"/>
    </source>
</evidence>
<dbReference type="AlphaFoldDB" id="A0A167VAM6"/>
<proteinExistence type="predicted"/>
<dbReference type="STRING" id="249352.SAMN05444395_11730"/>
<dbReference type="Proteomes" id="UP000077164">
    <property type="component" value="Unassembled WGS sequence"/>
</dbReference>
<feature type="coiled-coil region" evidence="1">
    <location>
        <begin position="121"/>
        <end position="148"/>
    </location>
</feature>
<evidence type="ECO:0000259" key="2">
    <source>
        <dbReference type="Pfam" id="PF20283"/>
    </source>
</evidence>
<gene>
    <name evidence="3" type="ORF">FBFR_13410</name>
</gene>
<dbReference type="Pfam" id="PF20283">
    <property type="entry name" value="CTD7"/>
    <property type="match status" value="1"/>
</dbReference>
<dbReference type="RefSeq" id="WP_066082196.1">
    <property type="nucleotide sequence ID" value="NZ_FRDK01000017.1"/>
</dbReference>
<dbReference type="InterPro" id="IPR046913">
    <property type="entry name" value="ABC-3C_CTD7"/>
</dbReference>
<comment type="caution">
    <text evidence="3">The sequence shown here is derived from an EMBL/GenBank/DDBJ whole genome shotgun (WGS) entry which is preliminary data.</text>
</comment>
<name>A0A167VAM6_9FLAO</name>